<keyword evidence="1" id="KW-0472">Membrane</keyword>
<proteinExistence type="predicted"/>
<feature type="transmembrane region" description="Helical" evidence="1">
    <location>
        <begin position="245"/>
        <end position="273"/>
    </location>
</feature>
<feature type="transmembrane region" description="Helical" evidence="1">
    <location>
        <begin position="142"/>
        <end position="165"/>
    </location>
</feature>
<dbReference type="Proteomes" id="UP000730482">
    <property type="component" value="Unassembled WGS sequence"/>
</dbReference>
<accession>A0ABS5KHR1</accession>
<protein>
    <submittedName>
        <fullName evidence="2">Uncharacterized protein</fullName>
    </submittedName>
</protein>
<feature type="transmembrane region" description="Helical" evidence="1">
    <location>
        <begin position="171"/>
        <end position="189"/>
    </location>
</feature>
<feature type="transmembrane region" description="Helical" evidence="1">
    <location>
        <begin position="201"/>
        <end position="225"/>
    </location>
</feature>
<evidence type="ECO:0000313" key="2">
    <source>
        <dbReference type="EMBL" id="MBS2545804.1"/>
    </source>
</evidence>
<sequence length="400" mass="42237">MNVDEAGVDELFTLAGALGWGCRDRGSAPGSMVRRRIDVELPVGGSVFGVAGRGAREVNNRLEGRPMGYEISRSEVLRSRQPLKPGIPAYRVQQANDVPRLEKIRQMLGAGDLVFAAETPMNGAEQSQGAEALAMQRRRDRWITTVVGAVLFVVGVIAMIVLLARAPRSSGFEKALVLTVIVAGSLPGIRRFLRGGQRAKVLLVATPLAFPLILPATIAMGNARVSSYLDHFGLSRDDLGVGSGLSYSAAALPVAVAVALSLMVIGLFGWIAYLVGDDRSIMAGLMVGISIVAYLSASIDAAIRLGDHEGAAAVAAVRAGRAIPGLEDYRPDFACVTPLKTPISIRGAMLATDHPIYVFSSPHAALVVTWDPRTGQPTWVAPADVSVLIVGTTVLTCPVR</sequence>
<reference evidence="2 3" key="1">
    <citation type="submission" date="2020-02" db="EMBL/GenBank/DDBJ databases">
        <title>Acidophilic actinobacteria isolated from forest soil.</title>
        <authorList>
            <person name="Golinska P."/>
        </authorList>
    </citation>
    <scope>NUCLEOTIDE SEQUENCE [LARGE SCALE GENOMIC DNA]</scope>
    <source>
        <strain evidence="2 3">NL8</strain>
    </source>
</reference>
<organism evidence="2 3">
    <name type="scientific">Catenulispora pinistramenti</name>
    <dbReference type="NCBI Taxonomy" id="2705254"/>
    <lineage>
        <taxon>Bacteria</taxon>
        <taxon>Bacillati</taxon>
        <taxon>Actinomycetota</taxon>
        <taxon>Actinomycetes</taxon>
        <taxon>Catenulisporales</taxon>
        <taxon>Catenulisporaceae</taxon>
        <taxon>Catenulispora</taxon>
    </lineage>
</organism>
<comment type="caution">
    <text evidence="2">The sequence shown here is derived from an EMBL/GenBank/DDBJ whole genome shotgun (WGS) entry which is preliminary data.</text>
</comment>
<name>A0ABS5KHR1_9ACTN</name>
<evidence type="ECO:0000313" key="3">
    <source>
        <dbReference type="Proteomes" id="UP000730482"/>
    </source>
</evidence>
<keyword evidence="3" id="KW-1185">Reference proteome</keyword>
<dbReference type="EMBL" id="JAAFYZ010000006">
    <property type="protein sequence ID" value="MBS2545804.1"/>
    <property type="molecule type" value="Genomic_DNA"/>
</dbReference>
<evidence type="ECO:0000256" key="1">
    <source>
        <dbReference type="SAM" id="Phobius"/>
    </source>
</evidence>
<feature type="transmembrane region" description="Helical" evidence="1">
    <location>
        <begin position="280"/>
        <end position="297"/>
    </location>
</feature>
<keyword evidence="1" id="KW-0812">Transmembrane</keyword>
<gene>
    <name evidence="2" type="ORF">KGQ19_02870</name>
</gene>
<dbReference type="RefSeq" id="WP_212007454.1">
    <property type="nucleotide sequence ID" value="NZ_JAAFYZ010000006.1"/>
</dbReference>
<keyword evidence="1" id="KW-1133">Transmembrane helix</keyword>